<organism evidence="3 4">
    <name type="scientific">Roseobacter ponti</name>
    <dbReference type="NCBI Taxonomy" id="1891787"/>
    <lineage>
        <taxon>Bacteria</taxon>
        <taxon>Pseudomonadati</taxon>
        <taxon>Pseudomonadota</taxon>
        <taxon>Alphaproteobacteria</taxon>
        <taxon>Rhodobacterales</taxon>
        <taxon>Roseobacteraceae</taxon>
        <taxon>Roseobacter</taxon>
    </lineage>
</organism>
<feature type="chain" id="PRO_5032438231" evidence="2">
    <location>
        <begin position="22"/>
        <end position="201"/>
    </location>
</feature>
<feature type="signal peptide" evidence="2">
    <location>
        <begin position="1"/>
        <end position="21"/>
    </location>
</feature>
<dbReference type="SUPFAM" id="SSF89392">
    <property type="entry name" value="Prokaryotic lipoproteins and lipoprotein localization factors"/>
    <property type="match status" value="1"/>
</dbReference>
<dbReference type="InterPro" id="IPR029046">
    <property type="entry name" value="LolA/LolB/LppX"/>
</dbReference>
<dbReference type="Proteomes" id="UP000503308">
    <property type="component" value="Chromosome"/>
</dbReference>
<dbReference type="KEGG" id="rpon:G3256_01310"/>
<keyword evidence="3" id="KW-0449">Lipoprotein</keyword>
<keyword evidence="1 2" id="KW-0732">Signal</keyword>
<dbReference type="CDD" id="cd16325">
    <property type="entry name" value="LolA"/>
    <property type="match status" value="1"/>
</dbReference>
<dbReference type="PANTHER" id="PTHR35869">
    <property type="entry name" value="OUTER-MEMBRANE LIPOPROTEIN CARRIER PROTEIN"/>
    <property type="match status" value="1"/>
</dbReference>
<evidence type="ECO:0000313" key="3">
    <source>
        <dbReference type="EMBL" id="QJF49900.1"/>
    </source>
</evidence>
<keyword evidence="4" id="KW-1185">Reference proteome</keyword>
<dbReference type="Gene3D" id="2.50.20.10">
    <property type="entry name" value="Lipoprotein localisation LolA/LolB/LppX"/>
    <property type="match status" value="1"/>
</dbReference>
<gene>
    <name evidence="3" type="ORF">G3256_01310</name>
</gene>
<proteinExistence type="predicted"/>
<dbReference type="RefSeq" id="WP_169639126.1">
    <property type="nucleotide sequence ID" value="NZ_CP048788.1"/>
</dbReference>
<evidence type="ECO:0000256" key="1">
    <source>
        <dbReference type="ARBA" id="ARBA00022729"/>
    </source>
</evidence>
<evidence type="ECO:0000256" key="2">
    <source>
        <dbReference type="SAM" id="SignalP"/>
    </source>
</evidence>
<dbReference type="EMBL" id="CP048788">
    <property type="protein sequence ID" value="QJF49900.1"/>
    <property type="molecule type" value="Genomic_DNA"/>
</dbReference>
<sequence length="201" mass="21917">MFRFRPVILAIGFLCAGAVSAAADQLSLNAISAYLNDLKTAQGAFTQINDDGSISTGKLYISRPGRMRFEYDPPEQALVIAEASAVVIIDKKSNQPPETYPLNRTPLSLILARNINLARARMVTDHRFDGTATVVTAQDPDNPEYGNIQMSFTDNPVELRQWIVNDANGSTTTVILGEFETGMSLSSTLFDAGRAVSTRDR</sequence>
<dbReference type="Pfam" id="PF03548">
    <property type="entry name" value="LolA"/>
    <property type="match status" value="1"/>
</dbReference>
<protein>
    <submittedName>
        <fullName evidence="3">Outer membrane lipoprotein carrier protein LolA</fullName>
    </submittedName>
</protein>
<dbReference type="InterPro" id="IPR004564">
    <property type="entry name" value="OM_lipoprot_carrier_LolA-like"/>
</dbReference>
<dbReference type="PANTHER" id="PTHR35869:SF1">
    <property type="entry name" value="OUTER-MEMBRANE LIPOPROTEIN CARRIER PROTEIN"/>
    <property type="match status" value="1"/>
</dbReference>
<name>A0A858SN50_9RHOB</name>
<reference evidence="3 4" key="1">
    <citation type="submission" date="2020-02" db="EMBL/GenBank/DDBJ databases">
        <title>Genome sequence of Roseobacter ponti.</title>
        <authorList>
            <person name="Hollensteiner J."/>
            <person name="Schneider D."/>
            <person name="Poehlein A."/>
            <person name="Daniel R."/>
        </authorList>
    </citation>
    <scope>NUCLEOTIDE SEQUENCE [LARGE SCALE GENOMIC DNA]</scope>
    <source>
        <strain evidence="3 4">DSM 106830</strain>
    </source>
</reference>
<accession>A0A858SN50</accession>
<evidence type="ECO:0000313" key="4">
    <source>
        <dbReference type="Proteomes" id="UP000503308"/>
    </source>
</evidence>
<dbReference type="AlphaFoldDB" id="A0A858SN50"/>